<proteinExistence type="inferred from homology"/>
<organism evidence="10 11">
    <name type="scientific">Metabacillus endolithicus</name>
    <dbReference type="NCBI Taxonomy" id="1535204"/>
    <lineage>
        <taxon>Bacteria</taxon>
        <taxon>Bacillati</taxon>
        <taxon>Bacillota</taxon>
        <taxon>Bacilli</taxon>
        <taxon>Bacillales</taxon>
        <taxon>Bacillaceae</taxon>
        <taxon>Metabacillus</taxon>
    </lineage>
</organism>
<keyword evidence="4" id="KW-0547">Nucleotide-binding</keyword>
<dbReference type="SUPFAM" id="SSF56235">
    <property type="entry name" value="N-terminal nucleophile aminohydrolases (Ntn hydrolases)"/>
    <property type="match status" value="1"/>
</dbReference>
<evidence type="ECO:0000256" key="2">
    <source>
        <dbReference type="ARBA" id="ARBA00005752"/>
    </source>
</evidence>
<keyword evidence="5" id="KW-0067">ATP-binding</keyword>
<comment type="catalytic activity">
    <reaction evidence="8">
        <text>L-aspartate + L-glutamine + ATP + H2O = L-asparagine + L-glutamate + AMP + diphosphate + H(+)</text>
        <dbReference type="Rhea" id="RHEA:12228"/>
        <dbReference type="ChEBI" id="CHEBI:15377"/>
        <dbReference type="ChEBI" id="CHEBI:15378"/>
        <dbReference type="ChEBI" id="CHEBI:29985"/>
        <dbReference type="ChEBI" id="CHEBI:29991"/>
        <dbReference type="ChEBI" id="CHEBI:30616"/>
        <dbReference type="ChEBI" id="CHEBI:33019"/>
        <dbReference type="ChEBI" id="CHEBI:58048"/>
        <dbReference type="ChEBI" id="CHEBI:58359"/>
        <dbReference type="ChEBI" id="CHEBI:456215"/>
        <dbReference type="EC" id="6.3.5.4"/>
    </reaction>
</comment>
<dbReference type="EC" id="6.3.5.4" evidence="3"/>
<evidence type="ECO:0000256" key="8">
    <source>
        <dbReference type="ARBA" id="ARBA00048741"/>
    </source>
</evidence>
<dbReference type="EMBL" id="JBHUIK010000002">
    <property type="protein sequence ID" value="MFD2214026.1"/>
    <property type="molecule type" value="Genomic_DNA"/>
</dbReference>
<dbReference type="InterPro" id="IPR014729">
    <property type="entry name" value="Rossmann-like_a/b/a_fold"/>
</dbReference>
<evidence type="ECO:0000256" key="3">
    <source>
        <dbReference type="ARBA" id="ARBA00012737"/>
    </source>
</evidence>
<gene>
    <name evidence="10" type="ORF">ACFSKK_10075</name>
</gene>
<evidence type="ECO:0000256" key="6">
    <source>
        <dbReference type="ARBA" id="ARBA00022888"/>
    </source>
</evidence>
<feature type="domain" description="Glutamine amidotransferase type-2" evidence="9">
    <location>
        <begin position="2"/>
        <end position="217"/>
    </location>
</feature>
<name>A0ABW5BZ01_9BACI</name>
<dbReference type="CDD" id="cd00712">
    <property type="entry name" value="AsnB"/>
    <property type="match status" value="1"/>
</dbReference>
<dbReference type="InterPro" id="IPR029055">
    <property type="entry name" value="Ntn_hydrolases_N"/>
</dbReference>
<comment type="similarity">
    <text evidence="2">Belongs to the asparagine synthetase family.</text>
</comment>
<dbReference type="PROSITE" id="PS51278">
    <property type="entry name" value="GATASE_TYPE_2"/>
    <property type="match status" value="1"/>
</dbReference>
<dbReference type="Pfam" id="PF00733">
    <property type="entry name" value="Asn_synthase"/>
    <property type="match status" value="1"/>
</dbReference>
<evidence type="ECO:0000313" key="11">
    <source>
        <dbReference type="Proteomes" id="UP001597318"/>
    </source>
</evidence>
<evidence type="ECO:0000256" key="4">
    <source>
        <dbReference type="ARBA" id="ARBA00022741"/>
    </source>
</evidence>
<evidence type="ECO:0000256" key="1">
    <source>
        <dbReference type="ARBA" id="ARBA00005187"/>
    </source>
</evidence>
<dbReference type="RefSeq" id="WP_247344399.1">
    <property type="nucleotide sequence ID" value="NZ_CP095550.1"/>
</dbReference>
<dbReference type="PANTHER" id="PTHR43284">
    <property type="entry name" value="ASPARAGINE SYNTHETASE (GLUTAMINE-HYDROLYZING)"/>
    <property type="match status" value="1"/>
</dbReference>
<accession>A0ABW5BZ01</accession>
<dbReference type="PANTHER" id="PTHR43284:SF1">
    <property type="entry name" value="ASPARAGINE SYNTHETASE"/>
    <property type="match status" value="1"/>
</dbReference>
<evidence type="ECO:0000256" key="7">
    <source>
        <dbReference type="ARBA" id="ARBA00022962"/>
    </source>
</evidence>
<keyword evidence="6" id="KW-0028">Amino-acid biosynthesis</keyword>
<dbReference type="InterPro" id="IPR006426">
    <property type="entry name" value="Asn_synth_AEB"/>
</dbReference>
<dbReference type="InterPro" id="IPR051786">
    <property type="entry name" value="ASN_synthetase/amidase"/>
</dbReference>
<dbReference type="Pfam" id="PF13537">
    <property type="entry name" value="GATase_7"/>
    <property type="match status" value="1"/>
</dbReference>
<evidence type="ECO:0000313" key="10">
    <source>
        <dbReference type="EMBL" id="MFD2214026.1"/>
    </source>
</evidence>
<evidence type="ECO:0000256" key="5">
    <source>
        <dbReference type="ARBA" id="ARBA00022840"/>
    </source>
</evidence>
<evidence type="ECO:0000259" key="9">
    <source>
        <dbReference type="PROSITE" id="PS51278"/>
    </source>
</evidence>
<dbReference type="Gene3D" id="3.40.50.620">
    <property type="entry name" value="HUPs"/>
    <property type="match status" value="2"/>
</dbReference>
<dbReference type="InterPro" id="IPR001962">
    <property type="entry name" value="Asn_synthase"/>
</dbReference>
<reference evidence="11" key="1">
    <citation type="journal article" date="2019" name="Int. J. Syst. Evol. Microbiol.">
        <title>The Global Catalogue of Microorganisms (GCM) 10K type strain sequencing project: providing services to taxonomists for standard genome sequencing and annotation.</title>
        <authorList>
            <consortium name="The Broad Institute Genomics Platform"/>
            <consortium name="The Broad Institute Genome Sequencing Center for Infectious Disease"/>
            <person name="Wu L."/>
            <person name="Ma J."/>
        </authorList>
    </citation>
    <scope>NUCLEOTIDE SEQUENCE [LARGE SCALE GENOMIC DNA]</scope>
    <source>
        <strain evidence="11">CGMCC 1.15474</strain>
    </source>
</reference>
<keyword evidence="11" id="KW-1185">Reference proteome</keyword>
<keyword evidence="6" id="KW-0061">Asparagine biosynthesis</keyword>
<comment type="caution">
    <text evidence="10">The sequence shown here is derived from an EMBL/GenBank/DDBJ whole genome shotgun (WGS) entry which is preliminary data.</text>
</comment>
<dbReference type="Gene3D" id="3.60.20.10">
    <property type="entry name" value="Glutamine Phosphoribosylpyrophosphate, subunit 1, domain 1"/>
    <property type="match status" value="1"/>
</dbReference>
<protein>
    <recommendedName>
        <fullName evidence="3">asparagine synthase (glutamine-hydrolyzing)</fullName>
        <ecNumber evidence="3">6.3.5.4</ecNumber>
    </recommendedName>
</protein>
<dbReference type="Proteomes" id="UP001597318">
    <property type="component" value="Unassembled WGS sequence"/>
</dbReference>
<sequence>MSAIVGIYNLNKEPVNNDLGKNLLKALQKYPADHVQYLIKDHIFMGCHAQWITPESIGEQLPFYDDEKQLAITADAIIDNRNELFERLQVKPNHRKSIPDSRLILLAYEKWGEDTPKYLIGDFAFMIWDERKNKLFGARDFSGTRTLYYYKNDHKFAFSTIIEPLFSLPYVNKLLNELWLSEFIAIPVTSDSISVDQTVYKEIYQLPPSHSIKIKDGRVQLTRYTDFNNIGKTKLKSNEEYEEAFCEVFTEAVHSRLRTHKEVGAHLSGGLDSGSVVGFAAKHLNNENKKLHTYSYVPVDEFVDWTHKSRIANERPYIESTVKYVGNINDSYLSFPETNPYSEIDDWLDVMEIPYKFYENSFWLKGIYEQASNEKIGILLNGQRGNWTISWGHAFDYYALLLKRFKLLRLLKEIQMFSENLGANRSRVFKVVGKKAFPNLLNTSSLEQESFPRWINPEFAKTTNVFNRLEEHGIDITGNKISDVFQIRNNQFNQVHIWGLNGTIGSKLSLRHSLLERDPTNDLRVIKFCLSVPEDQYVQNGFNRSLVRRATKNYLPDDIRLNQKFRGIQGADGIQRMKSQWKDFIEEIKLMLTDTTMVQLLNIGVLQNALEKIGYHPKPENIYDFEFKILMRSLILFRFIKRFEGR</sequence>
<dbReference type="PIRSF" id="PIRSF001589">
    <property type="entry name" value="Asn_synthetase_glu-h"/>
    <property type="match status" value="1"/>
</dbReference>
<dbReference type="InterPro" id="IPR017932">
    <property type="entry name" value="GATase_2_dom"/>
</dbReference>
<dbReference type="InterPro" id="IPR033738">
    <property type="entry name" value="AsnB_N"/>
</dbReference>
<comment type="pathway">
    <text evidence="1">Amino-acid biosynthesis; L-asparagine biosynthesis; L-asparagine from L-aspartate (L-Gln route): step 1/1.</text>
</comment>
<keyword evidence="7" id="KW-0315">Glutamine amidotransferase</keyword>
<dbReference type="SUPFAM" id="SSF52402">
    <property type="entry name" value="Adenine nucleotide alpha hydrolases-like"/>
    <property type="match status" value="1"/>
</dbReference>